<dbReference type="eggNOG" id="KOG0059">
    <property type="taxonomic scope" value="Eukaryota"/>
</dbReference>
<feature type="transmembrane region" description="Helical" evidence="8">
    <location>
        <begin position="1020"/>
        <end position="1041"/>
    </location>
</feature>
<dbReference type="Gene3D" id="3.40.50.300">
    <property type="entry name" value="P-loop containing nucleotide triphosphate hydrolases"/>
    <property type="match status" value="1"/>
</dbReference>
<protein>
    <recommendedName>
        <fullName evidence="9">ABC transporter domain-containing protein</fullName>
    </recommendedName>
</protein>
<dbReference type="InterPro" id="IPR027417">
    <property type="entry name" value="P-loop_NTPase"/>
</dbReference>
<dbReference type="SUPFAM" id="SSF52540">
    <property type="entry name" value="P-loop containing nucleoside triphosphate hydrolases"/>
    <property type="match status" value="1"/>
</dbReference>
<dbReference type="Ensembl" id="ENSOGAT00000002762.2">
    <property type="protein sequence ID" value="ENSOGAP00000002474.2"/>
    <property type="gene ID" value="ENSOGAG00000002758.2"/>
</dbReference>
<sequence length="1192" mass="135326">VKMCRRHMSVVQQTWALLCKNCLKKWRTRGATFLEWLFSFLAVLFVYLRSWNLHQVYDYHDIPAAYLGRVDHFNDSDYVIAFAPESNTTKEIMDKVALAPFIVLFRKFYVKRVIFITVHSKKSYLMTVFFHMAGRRITGWPDEKGMDDLDVDSSEDVDIMCESLSFWERGFVAFQAAINAAIIEVTTNHSVMEQLMSVTGINMKIFPFIAQGGVATDFLIFFCVMSFSAFIYYASVSVAQERQYIKSLMTVMGLRESAFWLSWGLMYAGFILIMATVMAVIVKSAQVVVLTGFAVVFLLFLLYGLSLITLAFLMSVLIKKPSLTGLVVFLLIVFWGSLGFTALYSLLPAFWEWTLCLLSPFAFTVGMAQLIHLDYDVNADAHLNSLHNPHLIIATLFMLVFDTLLYLALTLYFDKILCTEYGHRRSPLFFLKSFWLKHQRPDHMALENEIDSDPSSDDSFEPVSPEFYGKEGIRIRNLKKEYLGKHEKIEALKGLVFDIYEGQITALLGHSGAGKTTLLNILSGLSVPTSGSVTIYDHTLSEMTDLETVRKLTGVCPQTNVQFGFLTVRENLRLFAKIKGILPHEVEQQVQQVLRDLEMENIQDILAQNLSGGQSRKLTLAIAILGDPQVLLLDEPTAGLDPLSRHRVWNLLKEGRSDRVILFSTQFMDEADILADRKVFMSAGRLKCAGSSLFLKKKWGIGYHLSLHLNEMCDPDRITSLVKQHIPDAKLTAQSEEKLAFILPVERTNKFPDLYRDLDKCSNQGIENYGVSITTLNEVFLKLEGKSTLDESDLGIWRQLQSDGAKDVGSLVELEQVLLPLREAREAISGMALWRQQVRAMAKVCFLKLKNERKSLWTLLLLLGISLLPQFVRYVFYDLYQKSDSWELSPNMYFLSPGQSPQAPLTHLLVVNKTGSSIDNFIHSLRQQNIALEVDAFGTRNGTDEPTYNGAIIVSGDGKDHRFSIACNTKRLNCFPLLMDILSNGLLRIFNSSEHIQTEGSLFFAEVLWVVISVHKDAGYAYMTHAFFWIPMAACFSPYIATSSITDHNIKAHSQLRVSGLYASAYWCGQALVDVLLYFLILLLMHTMDYIFNPEEIAFIIQNMLIHIWCSTGYVSSLVFLTYVISFISHDGRKNSGLWSFFFLIVSMHRATIFAMLTVDMNHNGFLVMLFSTILIPPYTMLGCLYIFFEVS</sequence>
<dbReference type="InterPro" id="IPR003593">
    <property type="entry name" value="AAA+_ATPase"/>
</dbReference>
<dbReference type="FunFam" id="3.40.50.300:FF:000436">
    <property type="entry name" value="ATP binding cassette subfamily A member 9"/>
    <property type="match status" value="1"/>
</dbReference>
<feature type="transmembrane region" description="Helical" evidence="8">
    <location>
        <begin position="288"/>
        <end position="313"/>
    </location>
</feature>
<reference evidence="10" key="3">
    <citation type="submission" date="2025-09" db="UniProtKB">
        <authorList>
            <consortium name="Ensembl"/>
        </authorList>
    </citation>
    <scope>IDENTIFICATION</scope>
</reference>
<dbReference type="PROSITE" id="PS00211">
    <property type="entry name" value="ABC_TRANSPORTER_1"/>
    <property type="match status" value="1"/>
</dbReference>
<dbReference type="EMBL" id="AAQR03041994">
    <property type="status" value="NOT_ANNOTATED_CDS"/>
    <property type="molecule type" value="Genomic_DNA"/>
</dbReference>
<dbReference type="InParanoid" id="H0WLF4"/>
<reference evidence="10" key="2">
    <citation type="submission" date="2025-08" db="UniProtKB">
        <authorList>
            <consortium name="Ensembl"/>
        </authorList>
    </citation>
    <scope>IDENTIFICATION</scope>
</reference>
<dbReference type="Pfam" id="PF12698">
    <property type="entry name" value="ABC2_membrane_3"/>
    <property type="match status" value="2"/>
</dbReference>
<reference evidence="11" key="1">
    <citation type="submission" date="2011-03" db="EMBL/GenBank/DDBJ databases">
        <title>Version 3 of the genome sequence of Otolemur garnettii (Bushbaby).</title>
        <authorList>
            <consortium name="The Broad Institute Genome Sequencing Platform"/>
            <person name="Di Palma F."/>
            <person name="Johnson J."/>
            <person name="Lander E.S."/>
            <person name="Lindblad-Toh K."/>
            <person name="Jaffe D.B."/>
            <person name="Gnerre S."/>
            <person name="MacCallum I."/>
            <person name="Przybylski D."/>
            <person name="Ribeiro F.J."/>
            <person name="Burton J.N."/>
            <person name="Walker B.J."/>
            <person name="Sharpe T."/>
            <person name="Hall G."/>
        </authorList>
    </citation>
    <scope>NUCLEOTIDE SEQUENCE [LARGE SCALE GENOMIC DNA]</scope>
</reference>
<keyword evidence="5" id="KW-1278">Translocase</keyword>
<evidence type="ECO:0000256" key="8">
    <source>
        <dbReference type="SAM" id="Phobius"/>
    </source>
</evidence>
<dbReference type="InterPro" id="IPR013525">
    <property type="entry name" value="ABC2_TM"/>
</dbReference>
<dbReference type="HOGENOM" id="CLU_000604_19_1_1"/>
<dbReference type="GO" id="GO:0016020">
    <property type="term" value="C:membrane"/>
    <property type="evidence" value="ECO:0007669"/>
    <property type="project" value="UniProtKB-SubCell"/>
</dbReference>
<dbReference type="InterPro" id="IPR026082">
    <property type="entry name" value="ABCA"/>
</dbReference>
<feature type="transmembrane region" description="Helical" evidence="8">
    <location>
        <begin position="260"/>
        <end position="282"/>
    </location>
</feature>
<dbReference type="Pfam" id="PF00005">
    <property type="entry name" value="ABC_tran"/>
    <property type="match status" value="1"/>
</dbReference>
<evidence type="ECO:0000256" key="7">
    <source>
        <dbReference type="ARBA" id="ARBA00023136"/>
    </source>
</evidence>
<feature type="transmembrane region" description="Helical" evidence="8">
    <location>
        <begin position="856"/>
        <end position="876"/>
    </location>
</feature>
<dbReference type="GO" id="GO:0016887">
    <property type="term" value="F:ATP hydrolysis activity"/>
    <property type="evidence" value="ECO:0007669"/>
    <property type="project" value="InterPro"/>
</dbReference>
<dbReference type="GeneTree" id="ENSGT00940000162444"/>
<keyword evidence="3" id="KW-0547">Nucleotide-binding</keyword>
<dbReference type="GO" id="GO:0005524">
    <property type="term" value="F:ATP binding"/>
    <property type="evidence" value="ECO:0007669"/>
    <property type="project" value="UniProtKB-KW"/>
</dbReference>
<keyword evidence="2 8" id="KW-0812">Transmembrane</keyword>
<dbReference type="STRING" id="30611.ENSOGAP00000002474"/>
<evidence type="ECO:0000256" key="6">
    <source>
        <dbReference type="ARBA" id="ARBA00022989"/>
    </source>
</evidence>
<evidence type="ECO:0000313" key="11">
    <source>
        <dbReference type="Proteomes" id="UP000005225"/>
    </source>
</evidence>
<evidence type="ECO:0000256" key="1">
    <source>
        <dbReference type="ARBA" id="ARBA00004141"/>
    </source>
</evidence>
<keyword evidence="7 8" id="KW-0472">Membrane</keyword>
<feature type="transmembrane region" description="Helical" evidence="8">
    <location>
        <begin position="1105"/>
        <end position="1126"/>
    </location>
</feature>
<evidence type="ECO:0000256" key="2">
    <source>
        <dbReference type="ARBA" id="ARBA00022692"/>
    </source>
</evidence>
<dbReference type="Proteomes" id="UP000005225">
    <property type="component" value="Unassembled WGS sequence"/>
</dbReference>
<feature type="transmembrane region" description="Helical" evidence="8">
    <location>
        <begin position="218"/>
        <end position="239"/>
    </location>
</feature>
<name>H0WLF4_OTOGA</name>
<feature type="transmembrane region" description="Helical" evidence="8">
    <location>
        <begin position="1061"/>
        <end position="1084"/>
    </location>
</feature>
<feature type="transmembrane region" description="Helical" evidence="8">
    <location>
        <begin position="1166"/>
        <end position="1189"/>
    </location>
</feature>
<feature type="transmembrane region" description="Helical" evidence="8">
    <location>
        <begin position="30"/>
        <end position="48"/>
    </location>
</feature>
<dbReference type="InterPro" id="IPR003439">
    <property type="entry name" value="ABC_transporter-like_ATP-bd"/>
</dbReference>
<keyword evidence="11" id="KW-1185">Reference proteome</keyword>
<evidence type="ECO:0000256" key="5">
    <source>
        <dbReference type="ARBA" id="ARBA00022967"/>
    </source>
</evidence>
<dbReference type="PROSITE" id="PS50893">
    <property type="entry name" value="ABC_TRANSPORTER_2"/>
    <property type="match status" value="1"/>
</dbReference>
<feature type="transmembrane region" description="Helical" evidence="8">
    <location>
        <begin position="325"/>
        <end position="344"/>
    </location>
</feature>
<evidence type="ECO:0000313" key="10">
    <source>
        <dbReference type="Ensembl" id="ENSOGAP00000002474.2"/>
    </source>
</evidence>
<dbReference type="PANTHER" id="PTHR19229:SF274">
    <property type="entry name" value="ABC-TYPE ORGANIC ANION TRANSPORTER ABCA8"/>
    <property type="match status" value="1"/>
</dbReference>
<evidence type="ECO:0000256" key="3">
    <source>
        <dbReference type="ARBA" id="ARBA00022741"/>
    </source>
</evidence>
<dbReference type="OMA" id="TNFLKKW"/>
<dbReference type="GO" id="GO:0005319">
    <property type="term" value="F:lipid transporter activity"/>
    <property type="evidence" value="ECO:0007669"/>
    <property type="project" value="TreeGrafter"/>
</dbReference>
<dbReference type="AlphaFoldDB" id="H0WLF4"/>
<accession>H0WLF4</accession>
<keyword evidence="6 8" id="KW-1133">Transmembrane helix</keyword>
<organism evidence="10 11">
    <name type="scientific">Otolemur garnettii</name>
    <name type="common">Small-eared galago</name>
    <name type="synonym">Garnett's greater bushbaby</name>
    <dbReference type="NCBI Taxonomy" id="30611"/>
    <lineage>
        <taxon>Eukaryota</taxon>
        <taxon>Metazoa</taxon>
        <taxon>Chordata</taxon>
        <taxon>Craniata</taxon>
        <taxon>Vertebrata</taxon>
        <taxon>Euteleostomi</taxon>
        <taxon>Mammalia</taxon>
        <taxon>Eutheria</taxon>
        <taxon>Euarchontoglires</taxon>
        <taxon>Primates</taxon>
        <taxon>Strepsirrhini</taxon>
        <taxon>Lorisiformes</taxon>
        <taxon>Galagidae</taxon>
        <taxon>Otolemur</taxon>
    </lineage>
</organism>
<dbReference type="InterPro" id="IPR017871">
    <property type="entry name" value="ABC_transporter-like_CS"/>
</dbReference>
<dbReference type="GO" id="GO:0140359">
    <property type="term" value="F:ABC-type transporter activity"/>
    <property type="evidence" value="ECO:0007669"/>
    <property type="project" value="InterPro"/>
</dbReference>
<proteinExistence type="predicted"/>
<evidence type="ECO:0000256" key="4">
    <source>
        <dbReference type="ARBA" id="ARBA00022840"/>
    </source>
</evidence>
<feature type="domain" description="ABC transporter" evidence="9">
    <location>
        <begin position="473"/>
        <end position="708"/>
    </location>
</feature>
<comment type="subcellular location">
    <subcellularLocation>
        <location evidence="1">Membrane</location>
        <topology evidence="1">Multi-pass membrane protein</topology>
    </subcellularLocation>
</comment>
<feature type="transmembrane region" description="Helical" evidence="8">
    <location>
        <begin position="391"/>
        <end position="413"/>
    </location>
</feature>
<dbReference type="PANTHER" id="PTHR19229">
    <property type="entry name" value="ATP-BINDING CASSETTE TRANSPORTER SUBFAMILY A ABCA"/>
    <property type="match status" value="1"/>
</dbReference>
<feature type="transmembrane region" description="Helical" evidence="8">
    <location>
        <begin position="350"/>
        <end position="371"/>
    </location>
</feature>
<keyword evidence="4" id="KW-0067">ATP-binding</keyword>
<evidence type="ECO:0000259" key="9">
    <source>
        <dbReference type="PROSITE" id="PS50893"/>
    </source>
</evidence>
<feature type="transmembrane region" description="Helical" evidence="8">
    <location>
        <begin position="1138"/>
        <end position="1159"/>
    </location>
</feature>
<dbReference type="CDD" id="cd03263">
    <property type="entry name" value="ABC_subfamily_A"/>
    <property type="match status" value="1"/>
</dbReference>
<dbReference type="SMART" id="SM00382">
    <property type="entry name" value="AAA"/>
    <property type="match status" value="1"/>
</dbReference>